<evidence type="ECO:0000313" key="3">
    <source>
        <dbReference type="EnsemblFungi" id="PTTG_04520-t43_1-p1"/>
    </source>
</evidence>
<reference evidence="2" key="1">
    <citation type="submission" date="2009-11" db="EMBL/GenBank/DDBJ databases">
        <authorList>
            <consortium name="The Broad Institute Genome Sequencing Platform"/>
            <person name="Ward D."/>
            <person name="Feldgarden M."/>
            <person name="Earl A."/>
            <person name="Young S.K."/>
            <person name="Zeng Q."/>
            <person name="Koehrsen M."/>
            <person name="Alvarado L."/>
            <person name="Berlin A."/>
            <person name="Bochicchio J."/>
            <person name="Borenstein D."/>
            <person name="Chapman S.B."/>
            <person name="Chen Z."/>
            <person name="Engels R."/>
            <person name="Freedman E."/>
            <person name="Gellesch M."/>
            <person name="Goldberg J."/>
            <person name="Griggs A."/>
            <person name="Gujja S."/>
            <person name="Heilman E."/>
            <person name="Heiman D."/>
            <person name="Hepburn T."/>
            <person name="Howarth C."/>
            <person name="Jen D."/>
            <person name="Larson L."/>
            <person name="Lewis B."/>
            <person name="Mehta T."/>
            <person name="Park D."/>
            <person name="Pearson M."/>
            <person name="Roberts A."/>
            <person name="Saif S."/>
            <person name="Shea T."/>
            <person name="Shenoy N."/>
            <person name="Sisk P."/>
            <person name="Stolte C."/>
            <person name="Sykes S."/>
            <person name="Thomson T."/>
            <person name="Walk T."/>
            <person name="White J."/>
            <person name="Yandava C."/>
            <person name="Izard J."/>
            <person name="Baranova O.V."/>
            <person name="Blanton J.M."/>
            <person name="Tanner A.C."/>
            <person name="Dewhirst F.E."/>
            <person name="Haas B."/>
            <person name="Nusbaum C."/>
            <person name="Birren B."/>
        </authorList>
    </citation>
    <scope>NUCLEOTIDE SEQUENCE [LARGE SCALE GENOMIC DNA]</scope>
    <source>
        <strain evidence="2">1-1 BBBD Race 1</strain>
    </source>
</reference>
<evidence type="ECO:0000313" key="4">
    <source>
        <dbReference type="Proteomes" id="UP000005240"/>
    </source>
</evidence>
<feature type="compositionally biased region" description="Basic and acidic residues" evidence="1">
    <location>
        <begin position="20"/>
        <end position="34"/>
    </location>
</feature>
<gene>
    <name evidence="2" type="ORF">PTTG_04520</name>
</gene>
<dbReference type="EnsemblFungi" id="PTTG_04520-t43_1">
    <property type="protein sequence ID" value="PTTG_04520-t43_1-p1"/>
    <property type="gene ID" value="PTTG_04520"/>
</dbReference>
<accession>A0A0C4EUN9</accession>
<dbReference type="EMBL" id="ADAS02000003">
    <property type="protein sequence ID" value="OAV99419.1"/>
    <property type="molecule type" value="Genomic_DNA"/>
</dbReference>
<dbReference type="Proteomes" id="UP000005240">
    <property type="component" value="Unassembled WGS sequence"/>
</dbReference>
<keyword evidence="4" id="KW-1185">Reference proteome</keyword>
<reference evidence="3 4" key="3">
    <citation type="journal article" date="2017" name="G3 (Bethesda)">
        <title>Comparative analysis highlights variable genome content of wheat rusts and divergence of the mating loci.</title>
        <authorList>
            <person name="Cuomo C.A."/>
            <person name="Bakkeren G."/>
            <person name="Khalil H.B."/>
            <person name="Panwar V."/>
            <person name="Joly D."/>
            <person name="Linning R."/>
            <person name="Sakthikumar S."/>
            <person name="Song X."/>
            <person name="Adiconis X."/>
            <person name="Fan L."/>
            <person name="Goldberg J.M."/>
            <person name="Levin J.Z."/>
            <person name="Young S."/>
            <person name="Zeng Q."/>
            <person name="Anikster Y."/>
            <person name="Bruce M."/>
            <person name="Wang M."/>
            <person name="Yin C."/>
            <person name="McCallum B."/>
            <person name="Szabo L.J."/>
            <person name="Hulbert S."/>
            <person name="Chen X."/>
            <person name="Fellers J.P."/>
        </authorList>
    </citation>
    <scope>NUCLEOTIDE SEQUENCE</scope>
    <source>
        <strain evidence="3">isolate 1-1 / race 1 (BBBD)</strain>
        <strain evidence="4">Isolate 1-1 / race 1 (BBBD)</strain>
    </source>
</reference>
<proteinExistence type="predicted"/>
<reference evidence="3" key="4">
    <citation type="submission" date="2025-05" db="UniProtKB">
        <authorList>
            <consortium name="EnsemblFungi"/>
        </authorList>
    </citation>
    <scope>IDENTIFICATION</scope>
    <source>
        <strain evidence="3">isolate 1-1 / race 1 (BBBD)</strain>
    </source>
</reference>
<protein>
    <submittedName>
        <fullName evidence="2 3">Uncharacterized protein</fullName>
    </submittedName>
</protein>
<name>A0A0C4EUN9_PUCT1</name>
<reference evidence="2" key="2">
    <citation type="submission" date="2016-05" db="EMBL/GenBank/DDBJ databases">
        <title>Comparative analysis highlights variable genome content of wheat rusts and divergence of the mating loci.</title>
        <authorList>
            <person name="Cuomo C.A."/>
            <person name="Bakkeren G."/>
            <person name="Szabo L."/>
            <person name="Khalil H."/>
            <person name="Joly D."/>
            <person name="Goldberg J."/>
            <person name="Young S."/>
            <person name="Zeng Q."/>
            <person name="Fellers J."/>
        </authorList>
    </citation>
    <scope>NUCLEOTIDE SEQUENCE [LARGE SCALE GENOMIC DNA]</scope>
    <source>
        <strain evidence="2">1-1 BBBD Race 1</strain>
    </source>
</reference>
<feature type="compositionally biased region" description="Basic residues" evidence="1">
    <location>
        <begin position="65"/>
        <end position="74"/>
    </location>
</feature>
<evidence type="ECO:0000256" key="1">
    <source>
        <dbReference type="SAM" id="MobiDB-lite"/>
    </source>
</evidence>
<organism evidence="2">
    <name type="scientific">Puccinia triticina (isolate 1-1 / race 1 (BBBD))</name>
    <name type="common">Brown leaf rust fungus</name>
    <dbReference type="NCBI Taxonomy" id="630390"/>
    <lineage>
        <taxon>Eukaryota</taxon>
        <taxon>Fungi</taxon>
        <taxon>Dikarya</taxon>
        <taxon>Basidiomycota</taxon>
        <taxon>Pucciniomycotina</taxon>
        <taxon>Pucciniomycetes</taxon>
        <taxon>Pucciniales</taxon>
        <taxon>Pucciniaceae</taxon>
        <taxon>Puccinia</taxon>
    </lineage>
</organism>
<sequence>MFNSILNIAETSAAVMAARGRPDQDAEAPAHGETEPTQVQGATGDLGDTPTAERQGNNPPNKKGATQKKPKKVTAPKEPARRVTTRSTSKIPEDQLGPTERDDDVGNG</sequence>
<dbReference type="AlphaFoldDB" id="A0A0C4EUN9"/>
<feature type="region of interest" description="Disordered" evidence="1">
    <location>
        <begin position="16"/>
        <end position="108"/>
    </location>
</feature>
<dbReference type="VEuPathDB" id="FungiDB:PTTG_04520"/>
<evidence type="ECO:0000313" key="2">
    <source>
        <dbReference type="EMBL" id="OAV99419.1"/>
    </source>
</evidence>